<protein>
    <recommendedName>
        <fullName evidence="2">BTB domain-containing protein</fullName>
    </recommendedName>
</protein>
<dbReference type="InParanoid" id="A0A1V8SJ89"/>
<dbReference type="AlphaFoldDB" id="A0A1V8SJ89"/>
<feature type="compositionally biased region" description="Basic and acidic residues" evidence="1">
    <location>
        <begin position="516"/>
        <end position="527"/>
    </location>
</feature>
<dbReference type="Proteomes" id="UP000192596">
    <property type="component" value="Unassembled WGS sequence"/>
</dbReference>
<feature type="region of interest" description="Disordered" evidence="1">
    <location>
        <begin position="507"/>
        <end position="527"/>
    </location>
</feature>
<keyword evidence="4" id="KW-1185">Reference proteome</keyword>
<evidence type="ECO:0000256" key="1">
    <source>
        <dbReference type="SAM" id="MobiDB-lite"/>
    </source>
</evidence>
<dbReference type="InterPro" id="IPR011333">
    <property type="entry name" value="SKP1/BTB/POZ_sf"/>
</dbReference>
<evidence type="ECO:0000313" key="3">
    <source>
        <dbReference type="EMBL" id="OQN99206.1"/>
    </source>
</evidence>
<dbReference type="Gene3D" id="3.30.710.10">
    <property type="entry name" value="Potassium Channel Kv1.1, Chain A"/>
    <property type="match status" value="1"/>
</dbReference>
<organism evidence="3 4">
    <name type="scientific">Cryoendolithus antarcticus</name>
    <dbReference type="NCBI Taxonomy" id="1507870"/>
    <lineage>
        <taxon>Eukaryota</taxon>
        <taxon>Fungi</taxon>
        <taxon>Dikarya</taxon>
        <taxon>Ascomycota</taxon>
        <taxon>Pezizomycotina</taxon>
        <taxon>Dothideomycetes</taxon>
        <taxon>Dothideomycetidae</taxon>
        <taxon>Cladosporiales</taxon>
        <taxon>Cladosporiaceae</taxon>
        <taxon>Cryoendolithus</taxon>
    </lineage>
</organism>
<dbReference type="EMBL" id="NAJO01000041">
    <property type="protein sequence ID" value="OQN99206.1"/>
    <property type="molecule type" value="Genomic_DNA"/>
</dbReference>
<proteinExistence type="predicted"/>
<reference evidence="4" key="1">
    <citation type="submission" date="2017-03" db="EMBL/GenBank/DDBJ databases">
        <title>Genomes of endolithic fungi from Antarctica.</title>
        <authorList>
            <person name="Coleine C."/>
            <person name="Masonjones S."/>
            <person name="Stajich J.E."/>
        </authorList>
    </citation>
    <scope>NUCLEOTIDE SEQUENCE [LARGE SCALE GENOMIC DNA]</scope>
    <source>
        <strain evidence="4">CCFEE 5527</strain>
    </source>
</reference>
<dbReference type="InterPro" id="IPR000210">
    <property type="entry name" value="BTB/POZ_dom"/>
</dbReference>
<sequence length="527" mass="56207">MSTAHCRRHTHDQIPLDRKNTLFIKLNTLRIESSSSFRQSREALIEESTPNASRPVVRLPPGVASTLKALFKMPSVTASDQNATVFGVAAMCPQSGFTGFGSQGDSTPRVVMPTAPMTAETAKSAFGRACPAQTGAEGIVESVVYKDITLEASDATVFTAHKPIIFQSSDWMKSKWEAEETLKLDYPTDVIESLLRHAYGLYVGMLHDPLPALTSEAAHGSDAKQDSIAAQNIETVQQLLAAASKYGMKDLTTAAGQRLLQLLDCCDDRPGLIITVASSICSSGSDEQTRQHAAKAVVRVLQDVMSEEKNEAVPMANAKLARDVMFYAGQNLKATTASRRAPKSDFGVSFASTTGASSGSPFSTMDNMAAKAKTKTAAGGVFDLPPDTALPQFGSAASFGFRVGNTQEPSPANAENSAIDFQWARREPGLQFGQLGSSMSFTPPAFWGATGPNVLGVPQKNKTAPAQIFRHPLCTAQSQAMSVPPMDTSGKPVGEYFGGMSQARLKRLAETDGAEDVEKKKPKMDGP</sequence>
<dbReference type="PROSITE" id="PS50097">
    <property type="entry name" value="BTB"/>
    <property type="match status" value="1"/>
</dbReference>
<evidence type="ECO:0000259" key="2">
    <source>
        <dbReference type="PROSITE" id="PS50097"/>
    </source>
</evidence>
<gene>
    <name evidence="3" type="ORF">B0A48_15055</name>
</gene>
<comment type="caution">
    <text evidence="3">The sequence shown here is derived from an EMBL/GenBank/DDBJ whole genome shotgun (WGS) entry which is preliminary data.</text>
</comment>
<dbReference type="SUPFAM" id="SSF54695">
    <property type="entry name" value="POZ domain"/>
    <property type="match status" value="1"/>
</dbReference>
<name>A0A1V8SJ89_9PEZI</name>
<feature type="domain" description="BTB" evidence="2">
    <location>
        <begin position="146"/>
        <end position="199"/>
    </location>
</feature>
<evidence type="ECO:0000313" key="4">
    <source>
        <dbReference type="Proteomes" id="UP000192596"/>
    </source>
</evidence>
<accession>A0A1V8SJ89</accession>